<dbReference type="InterPro" id="IPR007122">
    <property type="entry name" value="Villin/Gelsolin"/>
</dbReference>
<comment type="caution">
    <text evidence="4">The sequence shown here is derived from an EMBL/GenBank/DDBJ whole genome shotgun (WGS) entry which is preliminary data.</text>
</comment>
<dbReference type="OrthoDB" id="1713913at2759"/>
<dbReference type="PANTHER" id="PTHR11977">
    <property type="entry name" value="VILLIN"/>
    <property type="match status" value="1"/>
</dbReference>
<feature type="domain" description="HP" evidence="3">
    <location>
        <begin position="248"/>
        <end position="313"/>
    </location>
</feature>
<feature type="region of interest" description="Disordered" evidence="2">
    <location>
        <begin position="94"/>
        <end position="132"/>
    </location>
</feature>
<dbReference type="AlphaFoldDB" id="A0A2P5DHH4"/>
<dbReference type="Pfam" id="PF02209">
    <property type="entry name" value="VHP"/>
    <property type="match status" value="1"/>
</dbReference>
<dbReference type="InterPro" id="IPR003128">
    <property type="entry name" value="Villin_headpiece"/>
</dbReference>
<keyword evidence="5" id="KW-1185">Reference proteome</keyword>
<accession>A0A2P5DHH4</accession>
<dbReference type="InterPro" id="IPR007123">
    <property type="entry name" value="Gelsolin-like_dom"/>
</dbReference>
<evidence type="ECO:0000256" key="1">
    <source>
        <dbReference type="ARBA" id="ARBA00022467"/>
    </source>
</evidence>
<dbReference type="EMBL" id="JXTB01000037">
    <property type="protein sequence ID" value="PON72762.1"/>
    <property type="molecule type" value="Genomic_DNA"/>
</dbReference>
<keyword evidence="1" id="KW-0117">Actin capping</keyword>
<dbReference type="GO" id="GO:0051015">
    <property type="term" value="F:actin filament binding"/>
    <property type="evidence" value="ECO:0007669"/>
    <property type="project" value="InterPro"/>
</dbReference>
<dbReference type="GO" id="GO:0051693">
    <property type="term" value="P:actin filament capping"/>
    <property type="evidence" value="ECO:0007669"/>
    <property type="project" value="UniProtKB-KW"/>
</dbReference>
<evidence type="ECO:0000313" key="5">
    <source>
        <dbReference type="Proteomes" id="UP000237105"/>
    </source>
</evidence>
<dbReference type="PROSITE" id="PS51089">
    <property type="entry name" value="HP"/>
    <property type="match status" value="1"/>
</dbReference>
<dbReference type="InterPro" id="IPR036886">
    <property type="entry name" value="Villin_headpiece_dom_sf"/>
</dbReference>
<gene>
    <name evidence="4" type="ORF">PanWU01x14_062310</name>
</gene>
<name>A0A2P5DHH4_PARAD</name>
<dbReference type="SUPFAM" id="SSF47050">
    <property type="entry name" value="VHP, Villin headpiece domain"/>
    <property type="match status" value="1"/>
</dbReference>
<dbReference type="GO" id="GO:0007015">
    <property type="term" value="P:actin filament organization"/>
    <property type="evidence" value="ECO:0007669"/>
    <property type="project" value="UniProtKB-ARBA"/>
</dbReference>
<feature type="region of interest" description="Disordered" evidence="2">
    <location>
        <begin position="208"/>
        <end position="231"/>
    </location>
</feature>
<evidence type="ECO:0000256" key="2">
    <source>
        <dbReference type="SAM" id="MobiDB-lite"/>
    </source>
</evidence>
<evidence type="ECO:0000313" key="4">
    <source>
        <dbReference type="EMBL" id="PON72762.1"/>
    </source>
</evidence>
<feature type="compositionally biased region" description="Basic and acidic residues" evidence="2">
    <location>
        <begin position="214"/>
        <end position="225"/>
    </location>
</feature>
<organism evidence="4 5">
    <name type="scientific">Parasponia andersonii</name>
    <name type="common">Sponia andersonii</name>
    <dbReference type="NCBI Taxonomy" id="3476"/>
    <lineage>
        <taxon>Eukaryota</taxon>
        <taxon>Viridiplantae</taxon>
        <taxon>Streptophyta</taxon>
        <taxon>Embryophyta</taxon>
        <taxon>Tracheophyta</taxon>
        <taxon>Spermatophyta</taxon>
        <taxon>Magnoliopsida</taxon>
        <taxon>eudicotyledons</taxon>
        <taxon>Gunneridae</taxon>
        <taxon>Pentapetalae</taxon>
        <taxon>rosids</taxon>
        <taxon>fabids</taxon>
        <taxon>Rosales</taxon>
        <taxon>Cannabaceae</taxon>
        <taxon>Parasponia</taxon>
    </lineage>
</organism>
<proteinExistence type="predicted"/>
<reference evidence="5" key="1">
    <citation type="submission" date="2016-06" db="EMBL/GenBank/DDBJ databases">
        <title>Parallel loss of symbiosis genes in relatives of nitrogen-fixing non-legume Parasponia.</title>
        <authorList>
            <person name="Van Velzen R."/>
            <person name="Holmer R."/>
            <person name="Bu F."/>
            <person name="Rutten L."/>
            <person name="Van Zeijl A."/>
            <person name="Liu W."/>
            <person name="Santuari L."/>
            <person name="Cao Q."/>
            <person name="Sharma T."/>
            <person name="Shen D."/>
            <person name="Roswanjaya Y."/>
            <person name="Wardhani T."/>
            <person name="Kalhor M.S."/>
            <person name="Jansen J."/>
            <person name="Van den Hoogen J."/>
            <person name="Gungor B."/>
            <person name="Hartog M."/>
            <person name="Hontelez J."/>
            <person name="Verver J."/>
            <person name="Yang W.-C."/>
            <person name="Schijlen E."/>
            <person name="Repin R."/>
            <person name="Schilthuizen M."/>
            <person name="Schranz E."/>
            <person name="Heidstra R."/>
            <person name="Miyata K."/>
            <person name="Fedorova E."/>
            <person name="Kohlen W."/>
            <person name="Bisseling T."/>
            <person name="Smit S."/>
            <person name="Geurts R."/>
        </authorList>
    </citation>
    <scope>NUCLEOTIDE SEQUENCE [LARGE SCALE GENOMIC DNA]</scope>
    <source>
        <strain evidence="5">cv. WU1-14</strain>
    </source>
</reference>
<dbReference type="GO" id="GO:0051014">
    <property type="term" value="P:actin filament severing"/>
    <property type="evidence" value="ECO:0007669"/>
    <property type="project" value="TreeGrafter"/>
</dbReference>
<dbReference type="Pfam" id="PF00626">
    <property type="entry name" value="Gelsolin"/>
    <property type="match status" value="1"/>
</dbReference>
<protein>
    <submittedName>
        <fullName evidence="4">Villin</fullName>
    </submittedName>
</protein>
<dbReference type="SUPFAM" id="SSF55753">
    <property type="entry name" value="Actin depolymerizing proteins"/>
    <property type="match status" value="1"/>
</dbReference>
<dbReference type="SMR" id="A0A2P5DHH4"/>
<dbReference type="Gene3D" id="1.10.950.10">
    <property type="entry name" value="Villin headpiece domain"/>
    <property type="match status" value="1"/>
</dbReference>
<dbReference type="InterPro" id="IPR029006">
    <property type="entry name" value="ADF-H/Gelsolin-like_dom_sf"/>
</dbReference>
<dbReference type="Proteomes" id="UP000237105">
    <property type="component" value="Unassembled WGS sequence"/>
</dbReference>
<dbReference type="STRING" id="3476.A0A2P5DHH4"/>
<dbReference type="SMART" id="SM00153">
    <property type="entry name" value="VHP"/>
    <property type="match status" value="1"/>
</dbReference>
<dbReference type="PANTHER" id="PTHR11977:SF138">
    <property type="entry name" value="VILLIN-4"/>
    <property type="match status" value="1"/>
</dbReference>
<sequence length="313" mass="35491">MTEDIFILDCHSEIFIWVGQQVDFKNKLQALTIGEKFLERDFLLENLSREAPIYIVMEGSEPPFFTRFFTWDSAKSSMHGNSFQRKLTLLKHGGTLVTDKPKRRTPVSYGGRSSVPDKSQRSRSMSFSPDRVRVRGRSPAFNALAATFENPNARNLSTPPPMARKIYPKSVTPDSAKLASKSAAIAALTAGFEKTAPPRETMIPRSVKVSPEVTKQKPETNDKENSMSSRIESLTIQEDVKEGEAEDEEGLSIYPYERLKTTSADPVIEIDVTKRETYLSSAEFREKFGMTKEAFYKLPKWKQNKQKMALQLF</sequence>
<dbReference type="FunFam" id="1.10.950.10:FF:000004">
    <property type="entry name" value="Villin-like 1"/>
    <property type="match status" value="1"/>
</dbReference>
<dbReference type="Gene3D" id="3.40.20.10">
    <property type="entry name" value="Severin"/>
    <property type="match status" value="1"/>
</dbReference>
<evidence type="ECO:0000259" key="3">
    <source>
        <dbReference type="PROSITE" id="PS51089"/>
    </source>
</evidence>